<feature type="non-terminal residue" evidence="1">
    <location>
        <position position="250"/>
    </location>
</feature>
<organism evidence="1">
    <name type="scientific">Pararge aegeria</name>
    <name type="common">speckled wood butterfly</name>
    <dbReference type="NCBI Taxonomy" id="116150"/>
    <lineage>
        <taxon>Eukaryota</taxon>
        <taxon>Metazoa</taxon>
        <taxon>Ecdysozoa</taxon>
        <taxon>Arthropoda</taxon>
        <taxon>Hexapoda</taxon>
        <taxon>Insecta</taxon>
        <taxon>Pterygota</taxon>
        <taxon>Neoptera</taxon>
        <taxon>Endopterygota</taxon>
        <taxon>Lepidoptera</taxon>
        <taxon>Glossata</taxon>
        <taxon>Ditrysia</taxon>
        <taxon>Papilionoidea</taxon>
        <taxon>Nymphalidae</taxon>
        <taxon>Satyrinae</taxon>
        <taxon>Satyrini</taxon>
        <taxon>Parargina</taxon>
        <taxon>Pararge</taxon>
    </lineage>
</organism>
<reference evidence="1" key="1">
    <citation type="journal article" date="2013" name="BMC Genomics">
        <title>Unscrambling butterfly oogenesis.</title>
        <authorList>
            <person name="Carter J.M."/>
            <person name="Baker S.C."/>
            <person name="Pink R."/>
            <person name="Carter D.R."/>
            <person name="Collins A."/>
            <person name="Tomlin J."/>
            <person name="Gibbs M."/>
            <person name="Breuker C.J."/>
        </authorList>
    </citation>
    <scope>NUCLEOTIDE SEQUENCE</scope>
    <source>
        <tissue evidence="1">Ovary</tissue>
    </source>
</reference>
<proteinExistence type="predicted"/>
<reference evidence="1" key="2">
    <citation type="submission" date="2013-05" db="EMBL/GenBank/DDBJ databases">
        <authorList>
            <person name="Carter J.-M."/>
            <person name="Baker S.C."/>
            <person name="Pink R."/>
            <person name="Carter D.R.F."/>
            <person name="Collins A."/>
            <person name="Tomlin J."/>
            <person name="Gibbs M."/>
            <person name="Breuker C.J."/>
        </authorList>
    </citation>
    <scope>NUCLEOTIDE SEQUENCE</scope>
    <source>
        <tissue evidence="1">Ovary</tissue>
    </source>
</reference>
<protein>
    <submittedName>
        <fullName evidence="1">Uncharacterized protein</fullName>
    </submittedName>
</protein>
<evidence type="ECO:0000313" key="1">
    <source>
        <dbReference type="EMBL" id="JAA91292.1"/>
    </source>
</evidence>
<name>S4PZM7_9NEOP</name>
<accession>S4PZM7</accession>
<dbReference type="AlphaFoldDB" id="S4PZM7"/>
<sequence>MLEMFIDNLTVNENKIVYETLLKVSDTPKTIRANFFVKSFTFLKTLQVSKTEYEKYNSDIKYTLFSYAREIIDTLPSAFVASMLLEFIDDDFIKESGYSYTMRANMLVITSYLLSSKDKCEQMKKYEEIFIPIVKHCTTSFKENKNRDHCIKNLETLLDILCEDVQIYFFDKKMILPIEMFSAIKDDLEKIFSETENYLLLTKWTLAYAFIKSLNGLQGNDWNELCLAAASLFGKECYQVLYEHSKKYFP</sequence>
<dbReference type="EMBL" id="GAIX01001268">
    <property type="protein sequence ID" value="JAA91292.1"/>
    <property type="molecule type" value="Transcribed_RNA"/>
</dbReference>